<sequence>MGDSDLFSGFRYWFYHLGLWSPKPTRIYRIYNYLVLTTFSFFILGFALVISDAARIGLEVFGVNFGVLLTMTITMLKMVNSSRQKYQTILNHVFQQHEYICSKNDFKYIFLKPQRYPRGYFNSYCFEDYCPRPFPFIYWTPFDQRKYYMMANFYQDFHAAIVAILIIYTDFVVLAPVFFLIAKIKVLQYVLEHPTEFFKKELTYEENFYYVARECVVEYQDIIK</sequence>
<evidence type="ECO:0000313" key="2">
    <source>
        <dbReference type="EMBL" id="KAL3274479.1"/>
    </source>
</evidence>
<feature type="transmembrane region" description="Helical" evidence="1">
    <location>
        <begin position="56"/>
        <end position="76"/>
    </location>
</feature>
<comment type="caution">
    <text evidence="2">The sequence shown here is derived from an EMBL/GenBank/DDBJ whole genome shotgun (WGS) entry which is preliminary data.</text>
</comment>
<keyword evidence="1" id="KW-1133">Transmembrane helix</keyword>
<evidence type="ECO:0000256" key="1">
    <source>
        <dbReference type="SAM" id="Phobius"/>
    </source>
</evidence>
<gene>
    <name evidence="2" type="ORF">HHI36_015863</name>
</gene>
<organism evidence="2 3">
    <name type="scientific">Cryptolaemus montrouzieri</name>
    <dbReference type="NCBI Taxonomy" id="559131"/>
    <lineage>
        <taxon>Eukaryota</taxon>
        <taxon>Metazoa</taxon>
        <taxon>Ecdysozoa</taxon>
        <taxon>Arthropoda</taxon>
        <taxon>Hexapoda</taxon>
        <taxon>Insecta</taxon>
        <taxon>Pterygota</taxon>
        <taxon>Neoptera</taxon>
        <taxon>Endopterygota</taxon>
        <taxon>Coleoptera</taxon>
        <taxon>Polyphaga</taxon>
        <taxon>Cucujiformia</taxon>
        <taxon>Coccinelloidea</taxon>
        <taxon>Coccinellidae</taxon>
        <taxon>Scymninae</taxon>
        <taxon>Scymnini</taxon>
        <taxon>Cryptolaemus</taxon>
    </lineage>
</organism>
<reference evidence="2 3" key="1">
    <citation type="journal article" date="2021" name="BMC Biol.">
        <title>Horizontally acquired antibacterial genes associated with adaptive radiation of ladybird beetles.</title>
        <authorList>
            <person name="Li H.S."/>
            <person name="Tang X.F."/>
            <person name="Huang Y.H."/>
            <person name="Xu Z.Y."/>
            <person name="Chen M.L."/>
            <person name="Du X.Y."/>
            <person name="Qiu B.Y."/>
            <person name="Chen P.T."/>
            <person name="Zhang W."/>
            <person name="Slipinski A."/>
            <person name="Escalona H.E."/>
            <person name="Waterhouse R.M."/>
            <person name="Zwick A."/>
            <person name="Pang H."/>
        </authorList>
    </citation>
    <scope>NUCLEOTIDE SEQUENCE [LARGE SCALE GENOMIC DNA]</scope>
    <source>
        <strain evidence="2">SYSU2018</strain>
    </source>
</reference>
<accession>A0ABD2N797</accession>
<protein>
    <submittedName>
        <fullName evidence="2">Uncharacterized protein</fullName>
    </submittedName>
</protein>
<keyword evidence="1" id="KW-0812">Transmembrane</keyword>
<keyword evidence="1" id="KW-0472">Membrane</keyword>
<name>A0ABD2N797_9CUCU</name>
<dbReference type="AlphaFoldDB" id="A0ABD2N797"/>
<dbReference type="EMBL" id="JABFTP020000062">
    <property type="protein sequence ID" value="KAL3274479.1"/>
    <property type="molecule type" value="Genomic_DNA"/>
</dbReference>
<evidence type="ECO:0000313" key="3">
    <source>
        <dbReference type="Proteomes" id="UP001516400"/>
    </source>
</evidence>
<feature type="transmembrane region" description="Helical" evidence="1">
    <location>
        <begin position="30"/>
        <end position="50"/>
    </location>
</feature>
<dbReference type="Proteomes" id="UP001516400">
    <property type="component" value="Unassembled WGS sequence"/>
</dbReference>
<keyword evidence="3" id="KW-1185">Reference proteome</keyword>
<proteinExistence type="predicted"/>
<feature type="transmembrane region" description="Helical" evidence="1">
    <location>
        <begin position="157"/>
        <end position="182"/>
    </location>
</feature>